<dbReference type="PANTHER" id="PTHR46401">
    <property type="entry name" value="GLYCOSYLTRANSFERASE WBBK-RELATED"/>
    <property type="match status" value="1"/>
</dbReference>
<evidence type="ECO:0000313" key="3">
    <source>
        <dbReference type="EMBL" id="PMJ64141.1"/>
    </source>
</evidence>
<accession>A0A2N7F9G5</accession>
<dbReference type="GO" id="GO:0016757">
    <property type="term" value="F:glycosyltransferase activity"/>
    <property type="evidence" value="ECO:0007669"/>
    <property type="project" value="InterPro"/>
</dbReference>
<dbReference type="AlphaFoldDB" id="A0A2N7F9G5"/>
<feature type="domain" description="Glycosyl transferase family 1" evidence="2">
    <location>
        <begin position="167"/>
        <end position="288"/>
    </location>
</feature>
<dbReference type="PANTHER" id="PTHR46401:SF2">
    <property type="entry name" value="GLYCOSYLTRANSFERASE WBBK-RELATED"/>
    <property type="match status" value="1"/>
</dbReference>
<evidence type="ECO:0000313" key="4">
    <source>
        <dbReference type="Proteomes" id="UP000235330"/>
    </source>
</evidence>
<keyword evidence="1" id="KW-0808">Transferase</keyword>
<dbReference type="InterPro" id="IPR001296">
    <property type="entry name" value="Glyco_trans_1"/>
</dbReference>
<sequence>MNISIIATNINTGGALVLLNELLFKLSLFGHHVDLYIHKRLDQKLLVEHDNISITTHGSLLYSLCIKYECDRVLFFGNLPPIRKNNNSYVYIHNAYLVKGENCAVKIVSKNGIKFSILRLYISMFIRNVNRVACQTSGMRKKINSTYNISHATVLPFFRVPEVVELEKTHNLCFVGLPSSHKHHDFLLDVLEKVANQGIDVKCALTIPLSEENQKLLSRIKLLNQQPNLHLENYGQVDFKTVEKIYASSNALIFPSSLESFGLPLIEATKQNLVIFAPKFSYVDDVIRGYYPISLDSVDSTSSTLLNYLSYPDKFKASENIVENIFIDELLRRVKG</sequence>
<evidence type="ECO:0000259" key="2">
    <source>
        <dbReference type="Pfam" id="PF00534"/>
    </source>
</evidence>
<reference evidence="4" key="1">
    <citation type="submission" date="2016-07" db="EMBL/GenBank/DDBJ databases">
        <title>Nontailed viruses are major unrecognized killers of bacteria in the ocean.</title>
        <authorList>
            <person name="Kauffman K."/>
            <person name="Hussain F."/>
            <person name="Yang J."/>
            <person name="Arevalo P."/>
            <person name="Brown J."/>
            <person name="Cutler M."/>
            <person name="Kelly L."/>
            <person name="Polz M.F."/>
        </authorList>
    </citation>
    <scope>NUCLEOTIDE SEQUENCE [LARGE SCALE GENOMIC DNA]</scope>
    <source>
        <strain evidence="4">10N.261.55.E11</strain>
    </source>
</reference>
<comment type="caution">
    <text evidence="3">The sequence shown here is derived from an EMBL/GenBank/DDBJ whole genome shotgun (WGS) entry which is preliminary data.</text>
</comment>
<dbReference type="Gene3D" id="3.40.50.2000">
    <property type="entry name" value="Glycogen Phosphorylase B"/>
    <property type="match status" value="1"/>
</dbReference>
<gene>
    <name evidence="3" type="ORF">BCU17_03955</name>
</gene>
<dbReference type="RefSeq" id="WP_102516789.1">
    <property type="nucleotide sequence ID" value="NZ_CAWNSM010000035.1"/>
</dbReference>
<protein>
    <recommendedName>
        <fullName evidence="2">Glycosyl transferase family 1 domain-containing protein</fullName>
    </recommendedName>
</protein>
<dbReference type="Proteomes" id="UP000235330">
    <property type="component" value="Unassembled WGS sequence"/>
</dbReference>
<proteinExistence type="predicted"/>
<evidence type="ECO:0000256" key="1">
    <source>
        <dbReference type="ARBA" id="ARBA00022679"/>
    </source>
</evidence>
<name>A0A2N7F9G5_VIBSP</name>
<dbReference type="SUPFAM" id="SSF53756">
    <property type="entry name" value="UDP-Glycosyltransferase/glycogen phosphorylase"/>
    <property type="match status" value="1"/>
</dbReference>
<organism evidence="3 4">
    <name type="scientific">Vibrio splendidus</name>
    <dbReference type="NCBI Taxonomy" id="29497"/>
    <lineage>
        <taxon>Bacteria</taxon>
        <taxon>Pseudomonadati</taxon>
        <taxon>Pseudomonadota</taxon>
        <taxon>Gammaproteobacteria</taxon>
        <taxon>Vibrionales</taxon>
        <taxon>Vibrionaceae</taxon>
        <taxon>Vibrio</taxon>
    </lineage>
</organism>
<dbReference type="Pfam" id="PF00534">
    <property type="entry name" value="Glycos_transf_1"/>
    <property type="match status" value="1"/>
</dbReference>
<dbReference type="EMBL" id="MCWU01000035">
    <property type="protein sequence ID" value="PMJ64141.1"/>
    <property type="molecule type" value="Genomic_DNA"/>
</dbReference>